<dbReference type="GO" id="GO:0061574">
    <property type="term" value="C:ASAP complex"/>
    <property type="evidence" value="ECO:0007669"/>
    <property type="project" value="TreeGrafter"/>
</dbReference>
<keyword evidence="10" id="KW-1185">Reference proteome</keyword>
<dbReference type="Gene3D" id="3.30.70.330">
    <property type="match status" value="1"/>
</dbReference>
<keyword evidence="3 6" id="KW-0694">RNA-binding</keyword>
<evidence type="ECO:0000256" key="6">
    <source>
        <dbReference type="PROSITE-ProRule" id="PRU00176"/>
    </source>
</evidence>
<feature type="domain" description="RRM" evidence="8">
    <location>
        <begin position="81"/>
        <end position="159"/>
    </location>
</feature>
<evidence type="ECO:0000256" key="1">
    <source>
        <dbReference type="ARBA" id="ARBA00004123"/>
    </source>
</evidence>
<gene>
    <name evidence="9" type="ORF">H634G_01826</name>
</gene>
<proteinExistence type="predicted"/>
<feature type="compositionally biased region" description="Gly residues" evidence="7">
    <location>
        <begin position="237"/>
        <end position="246"/>
    </location>
</feature>
<keyword evidence="5" id="KW-0539">Nucleus</keyword>
<dbReference type="Pfam" id="PF00076">
    <property type="entry name" value="RRM_1"/>
    <property type="match status" value="1"/>
</dbReference>
<feature type="compositionally biased region" description="Gly residues" evidence="7">
    <location>
        <begin position="271"/>
        <end position="281"/>
    </location>
</feature>
<dbReference type="EMBL" id="KE384722">
    <property type="protein sequence ID" value="KJK82689.1"/>
    <property type="molecule type" value="Genomic_DNA"/>
</dbReference>
<dbReference type="InterPro" id="IPR034201">
    <property type="entry name" value="RNPS1_RRM"/>
</dbReference>
<dbReference type="PANTHER" id="PTHR15481">
    <property type="entry name" value="RIBONUCLEIC ACID BINDING PROTEIN S1"/>
    <property type="match status" value="1"/>
</dbReference>
<evidence type="ECO:0000256" key="4">
    <source>
        <dbReference type="ARBA" id="ARBA00023187"/>
    </source>
</evidence>
<feature type="region of interest" description="Disordered" evidence="7">
    <location>
        <begin position="159"/>
        <end position="282"/>
    </location>
</feature>
<comment type="subcellular location">
    <subcellularLocation>
        <location evidence="1">Nucleus</location>
    </subcellularLocation>
</comment>
<organism evidence="9 10">
    <name type="scientific">Metarhizium anisopliae BRIP 53293</name>
    <dbReference type="NCBI Taxonomy" id="1291518"/>
    <lineage>
        <taxon>Eukaryota</taxon>
        <taxon>Fungi</taxon>
        <taxon>Dikarya</taxon>
        <taxon>Ascomycota</taxon>
        <taxon>Pezizomycotina</taxon>
        <taxon>Sordariomycetes</taxon>
        <taxon>Hypocreomycetidae</taxon>
        <taxon>Hypocreales</taxon>
        <taxon>Clavicipitaceae</taxon>
        <taxon>Metarhizium</taxon>
    </lineage>
</organism>
<dbReference type="InterPro" id="IPR012677">
    <property type="entry name" value="Nucleotide-bd_a/b_plait_sf"/>
</dbReference>
<dbReference type="GO" id="GO:0005654">
    <property type="term" value="C:nucleoplasm"/>
    <property type="evidence" value="ECO:0007669"/>
    <property type="project" value="TreeGrafter"/>
</dbReference>
<evidence type="ECO:0000256" key="7">
    <source>
        <dbReference type="SAM" id="MobiDB-lite"/>
    </source>
</evidence>
<protein>
    <recommendedName>
        <fullName evidence="8">RRM domain-containing protein</fullName>
    </recommendedName>
</protein>
<evidence type="ECO:0000259" key="8">
    <source>
        <dbReference type="PROSITE" id="PS50102"/>
    </source>
</evidence>
<feature type="compositionally biased region" description="Basic residues" evidence="7">
    <location>
        <begin position="259"/>
        <end position="270"/>
    </location>
</feature>
<dbReference type="GO" id="GO:0003723">
    <property type="term" value="F:RNA binding"/>
    <property type="evidence" value="ECO:0007669"/>
    <property type="project" value="UniProtKB-UniRule"/>
</dbReference>
<dbReference type="SMART" id="SM00360">
    <property type="entry name" value="RRM"/>
    <property type="match status" value="1"/>
</dbReference>
<evidence type="ECO:0000256" key="5">
    <source>
        <dbReference type="ARBA" id="ARBA00023242"/>
    </source>
</evidence>
<dbReference type="GO" id="GO:0005737">
    <property type="term" value="C:cytoplasm"/>
    <property type="evidence" value="ECO:0007669"/>
    <property type="project" value="TreeGrafter"/>
</dbReference>
<reference evidence="10" key="1">
    <citation type="journal article" date="2014" name="BMC Genomics">
        <title>The genome sequence of the biocontrol fungus Metarhizium anisopliae and comparative genomics of Metarhizium species.</title>
        <authorList>
            <person name="Pattemore J.A."/>
            <person name="Hane J.K."/>
            <person name="Williams A.H."/>
            <person name="Wilson B.A."/>
            <person name="Stodart B.J."/>
            <person name="Ash G.J."/>
        </authorList>
    </citation>
    <scope>NUCLEOTIDE SEQUENCE [LARGE SCALE GENOMIC DNA]</scope>
    <source>
        <strain evidence="10">BRIP 53293</strain>
    </source>
</reference>
<accession>A0A0D9P8Z2</accession>
<sequence length="391" mass="42012">MASRSRSPSRGRQRSLTRSASPRSDDSRSPRRRRYDSRSPSRSVTPPPRRNGRYRSDSQGWGRGRGRDARDASESPLARSTKIVVERLSKNINEDHLHEIFGQFGPIKDLDLPMNRTFGTNRGTAYILFDHEADAEAAISHMHEAQVDGATINVSIVLPRRKLSPPPPTARRGANIDPRIPMSGPRGGAGPPGRGGGFNAGGGRRRGSPSSRYGPRSDVYRPSSRSPSRSPGAPPSRGGGGGGGGRYRSRSNASYSSRSRSRSPGPRRRGGGGGSGAGAGGDDAAAAAVMTATRVEAREATGDDWGRVCFWAWMQNFVKLVAGVQVLLAGVDSPNWGGVLVDQPVDVRVYWRWEWLTQGSRSWCHVAALFYGASEVYGGHAACLGGTIRQV</sequence>
<dbReference type="OrthoDB" id="252020at2759"/>
<evidence type="ECO:0000313" key="9">
    <source>
        <dbReference type="EMBL" id="KJK82689.1"/>
    </source>
</evidence>
<dbReference type="InterPro" id="IPR000504">
    <property type="entry name" value="RRM_dom"/>
</dbReference>
<evidence type="ECO:0000256" key="3">
    <source>
        <dbReference type="ARBA" id="ARBA00022884"/>
    </source>
</evidence>
<dbReference type="CDD" id="cd12365">
    <property type="entry name" value="RRM_RNPS1"/>
    <property type="match status" value="1"/>
</dbReference>
<feature type="region of interest" description="Disordered" evidence="7">
    <location>
        <begin position="1"/>
        <end position="79"/>
    </location>
</feature>
<feature type="compositionally biased region" description="Low complexity" evidence="7">
    <location>
        <begin position="208"/>
        <end position="231"/>
    </location>
</feature>
<feature type="compositionally biased region" description="Gly residues" evidence="7">
    <location>
        <begin position="185"/>
        <end position="202"/>
    </location>
</feature>
<evidence type="ECO:0000256" key="2">
    <source>
        <dbReference type="ARBA" id="ARBA00022664"/>
    </source>
</evidence>
<dbReference type="AlphaFoldDB" id="A0A0D9P8Z2"/>
<keyword evidence="2" id="KW-0507">mRNA processing</keyword>
<dbReference type="InterPro" id="IPR035979">
    <property type="entry name" value="RBD_domain_sf"/>
</dbReference>
<dbReference type="PANTHER" id="PTHR15481:SF0">
    <property type="entry name" value="LD23870P-RELATED"/>
    <property type="match status" value="1"/>
</dbReference>
<keyword evidence="4" id="KW-0508">mRNA splicing</keyword>
<dbReference type="STRING" id="1291518.A0A0D9P8Z2"/>
<dbReference type="PROSITE" id="PS50102">
    <property type="entry name" value="RRM"/>
    <property type="match status" value="1"/>
</dbReference>
<evidence type="ECO:0000313" key="10">
    <source>
        <dbReference type="Proteomes" id="UP000054544"/>
    </source>
</evidence>
<dbReference type="SUPFAM" id="SSF54928">
    <property type="entry name" value="RNA-binding domain, RBD"/>
    <property type="match status" value="1"/>
</dbReference>
<dbReference type="GO" id="GO:0000398">
    <property type="term" value="P:mRNA splicing, via spliceosome"/>
    <property type="evidence" value="ECO:0007669"/>
    <property type="project" value="TreeGrafter"/>
</dbReference>
<dbReference type="Proteomes" id="UP000054544">
    <property type="component" value="Unassembled WGS sequence"/>
</dbReference>
<name>A0A0D9P8Z2_METAN</name>